<dbReference type="Proteomes" id="UP000762676">
    <property type="component" value="Unassembled WGS sequence"/>
</dbReference>
<sequence>MRIEPLWTLFQDDDRQLEFNLAIMHELNLRRPVLVPVLLLREELWTWPGRKSDENQQRPANVTGRRHATRRNRARDMDDFTRFEDMLRHFPVEISTFLENQIHRCLVYIGDTDSFWRQLKKVILDEEEEDIEMQTLAVVSQ</sequence>
<dbReference type="EMBL" id="BMAT01010549">
    <property type="protein sequence ID" value="GFS27673.1"/>
    <property type="molecule type" value="Genomic_DNA"/>
</dbReference>
<proteinExistence type="predicted"/>
<feature type="region of interest" description="Disordered" evidence="1">
    <location>
        <begin position="51"/>
        <end position="72"/>
    </location>
</feature>
<name>A0AAV4K083_9GAST</name>
<accession>A0AAV4K083</accession>
<organism evidence="2 3">
    <name type="scientific">Elysia marginata</name>
    <dbReference type="NCBI Taxonomy" id="1093978"/>
    <lineage>
        <taxon>Eukaryota</taxon>
        <taxon>Metazoa</taxon>
        <taxon>Spiralia</taxon>
        <taxon>Lophotrochozoa</taxon>
        <taxon>Mollusca</taxon>
        <taxon>Gastropoda</taxon>
        <taxon>Heterobranchia</taxon>
        <taxon>Euthyneura</taxon>
        <taxon>Panpulmonata</taxon>
        <taxon>Sacoglossa</taxon>
        <taxon>Placobranchoidea</taxon>
        <taxon>Plakobranchidae</taxon>
        <taxon>Elysia</taxon>
    </lineage>
</organism>
<reference evidence="2 3" key="1">
    <citation type="journal article" date="2021" name="Elife">
        <title>Chloroplast acquisition without the gene transfer in kleptoplastic sea slugs, Plakobranchus ocellatus.</title>
        <authorList>
            <person name="Maeda T."/>
            <person name="Takahashi S."/>
            <person name="Yoshida T."/>
            <person name="Shimamura S."/>
            <person name="Takaki Y."/>
            <person name="Nagai Y."/>
            <person name="Toyoda A."/>
            <person name="Suzuki Y."/>
            <person name="Arimoto A."/>
            <person name="Ishii H."/>
            <person name="Satoh N."/>
            <person name="Nishiyama T."/>
            <person name="Hasebe M."/>
            <person name="Maruyama T."/>
            <person name="Minagawa J."/>
            <person name="Obokata J."/>
            <person name="Shigenobu S."/>
        </authorList>
    </citation>
    <scope>NUCLEOTIDE SEQUENCE [LARGE SCALE GENOMIC DNA]</scope>
</reference>
<protein>
    <submittedName>
        <fullName evidence="2">Uncharacterized protein</fullName>
    </submittedName>
</protein>
<evidence type="ECO:0000313" key="2">
    <source>
        <dbReference type="EMBL" id="GFS27673.1"/>
    </source>
</evidence>
<keyword evidence="3" id="KW-1185">Reference proteome</keyword>
<gene>
    <name evidence="2" type="ORF">ElyMa_005292800</name>
</gene>
<evidence type="ECO:0000313" key="3">
    <source>
        <dbReference type="Proteomes" id="UP000762676"/>
    </source>
</evidence>
<evidence type="ECO:0000256" key="1">
    <source>
        <dbReference type="SAM" id="MobiDB-lite"/>
    </source>
</evidence>
<dbReference type="AlphaFoldDB" id="A0AAV4K083"/>
<comment type="caution">
    <text evidence="2">The sequence shown here is derived from an EMBL/GenBank/DDBJ whole genome shotgun (WGS) entry which is preliminary data.</text>
</comment>